<reference evidence="2" key="1">
    <citation type="submission" date="2015-04" db="UniProtKB">
        <authorList>
            <consortium name="EnsemblPlants"/>
        </authorList>
    </citation>
    <scope>IDENTIFICATION</scope>
</reference>
<dbReference type="AlphaFoldDB" id="A0A0E0EG38"/>
<dbReference type="HOGENOM" id="CLU_2030450_0_0_1"/>
<name>A0A0E0EG38_9ORYZ</name>
<proteinExistence type="predicted"/>
<keyword evidence="3" id="KW-1185">Reference proteome</keyword>
<sequence>MQHQGAEEEAHHIKELKRRPLCSSTRSLLRDGEEEFLLSLIAEAKWNHAACALPSSFAARCLSRHMACSSSARAHRARGTGVPWPRPGAASCAPSGPHLLNRVPQPNGESEGREEGEHDGES</sequence>
<accession>A0A0E0EG38</accession>
<feature type="compositionally biased region" description="Basic and acidic residues" evidence="1">
    <location>
        <begin position="110"/>
        <end position="122"/>
    </location>
</feature>
<dbReference type="EnsemblPlants" id="OMERI07G22730.1">
    <property type="protein sequence ID" value="OMERI07G22730.1"/>
    <property type="gene ID" value="OMERI07G22730"/>
</dbReference>
<dbReference type="Proteomes" id="UP000008021">
    <property type="component" value="Chromosome 7"/>
</dbReference>
<evidence type="ECO:0000313" key="3">
    <source>
        <dbReference type="Proteomes" id="UP000008021"/>
    </source>
</evidence>
<feature type="region of interest" description="Disordered" evidence="1">
    <location>
        <begin position="72"/>
        <end position="122"/>
    </location>
</feature>
<evidence type="ECO:0000256" key="1">
    <source>
        <dbReference type="SAM" id="MobiDB-lite"/>
    </source>
</evidence>
<reference evidence="2" key="2">
    <citation type="submission" date="2018-05" db="EMBL/GenBank/DDBJ databases">
        <title>OmerRS3 (Oryza meridionalis Reference Sequence Version 3).</title>
        <authorList>
            <person name="Zhang J."/>
            <person name="Kudrna D."/>
            <person name="Lee S."/>
            <person name="Talag J."/>
            <person name="Welchert J."/>
            <person name="Wing R.A."/>
        </authorList>
    </citation>
    <scope>NUCLEOTIDE SEQUENCE [LARGE SCALE GENOMIC DNA]</scope>
    <source>
        <strain evidence="2">cv. OR44</strain>
    </source>
</reference>
<organism evidence="2">
    <name type="scientific">Oryza meridionalis</name>
    <dbReference type="NCBI Taxonomy" id="40149"/>
    <lineage>
        <taxon>Eukaryota</taxon>
        <taxon>Viridiplantae</taxon>
        <taxon>Streptophyta</taxon>
        <taxon>Embryophyta</taxon>
        <taxon>Tracheophyta</taxon>
        <taxon>Spermatophyta</taxon>
        <taxon>Magnoliopsida</taxon>
        <taxon>Liliopsida</taxon>
        <taxon>Poales</taxon>
        <taxon>Poaceae</taxon>
        <taxon>BOP clade</taxon>
        <taxon>Oryzoideae</taxon>
        <taxon>Oryzeae</taxon>
        <taxon>Oryzinae</taxon>
        <taxon>Oryza</taxon>
    </lineage>
</organism>
<protein>
    <submittedName>
        <fullName evidence="2">Uncharacterized protein</fullName>
    </submittedName>
</protein>
<dbReference type="Gramene" id="OMERI07G22730.1">
    <property type="protein sequence ID" value="OMERI07G22730.1"/>
    <property type="gene ID" value="OMERI07G22730"/>
</dbReference>
<evidence type="ECO:0000313" key="2">
    <source>
        <dbReference type="EnsemblPlants" id="OMERI07G22730.1"/>
    </source>
</evidence>